<keyword evidence="5 7" id="KW-1133">Transmembrane helix</keyword>
<gene>
    <name evidence="10" type="ORF">DGAL_LOCUS4590</name>
</gene>
<dbReference type="PANTHER" id="PTHR43038">
    <property type="entry name" value="ATP-BINDING CASSETTE, SUB-FAMILY H, MEMBER 1"/>
    <property type="match status" value="1"/>
</dbReference>
<dbReference type="InterPro" id="IPR013525">
    <property type="entry name" value="ABC2_TM"/>
</dbReference>
<dbReference type="InterPro" id="IPR003593">
    <property type="entry name" value="AAA+_ATPase"/>
</dbReference>
<dbReference type="SMART" id="SM00382">
    <property type="entry name" value="AAA"/>
    <property type="match status" value="1"/>
</dbReference>
<keyword evidence="4" id="KW-0067">ATP-binding</keyword>
<sequence length="789" mass="88074">MKREVVNSRVLVPSNRLGSEMNDTSAGNNSVQYGVLVRNAIKTYGVGSRRTTILEKLNMSVKKGSIYGLLGASGCGKTTLLSCLVGRRSLNSGDIQVLGHEPGTPESGIPGKQVGYMPQELALYGHFTLRETLIYFGRIYNLEKAFVESQVEFLSKLLDLPMGDRYVQTLSGGQQRRVSFAVALFHEPELLILDEPTVGVDPLLRHSIWNHLIRQSVDHGRTVIVTTHYIEEARQANTIGMMRSGRLLTEDSPDDLLRDYNLPSLENVFLKLCMNDEGKSQIEQRSEPLANAVMGYTATRAQQHPIGHDNMAYDRSASQSDVSEIGIDCQYNKNGNRSLNNNSVNTQFNSATSNSPTRPNCKEVNNSPIIHKAASKRSRNVFRIRLPSYHRLSALILRNYLLIFRNLGILVFLYFLPALQATIFNLTLGHEPRGLKMGIVNDELNSSQDRVCNYTKNCSYSMLSCRYLTFLKDNIIQIPFETVPEAMEAGKRNDVWGVIHFGHNFTKEFEIRQNSGDSASFENIIGSQISVNMDSTNQQIDIFIEKWLLEGFGDFFKDLMISCGHEPDAGNIPLVFMDPVYGQKDTSYTEFMAPGLIISIIYFMAVSLTAGAFVSERKQGLLDRSLVAGVQMIEILVGYLVNQFSVMVGQIALVFIIMILAFGVPCHGNLALGVFITFLQGLVGMCFGLLIATVCENEISALCLSMASFLPFVITSGICWPIEGMPFYLRTISYSMPMTYPIESLRCIFSKGWGVNEFDVYAGIVISTIWIFGLIILCLIVTRFRKYSS</sequence>
<feature type="transmembrane region" description="Helical" evidence="7">
    <location>
        <begin position="760"/>
        <end position="781"/>
    </location>
</feature>
<proteinExistence type="predicted"/>
<evidence type="ECO:0000256" key="7">
    <source>
        <dbReference type="SAM" id="Phobius"/>
    </source>
</evidence>
<dbReference type="InterPro" id="IPR003439">
    <property type="entry name" value="ABC_transporter-like_ATP-bd"/>
</dbReference>
<name>A0A8J2WHY2_9CRUS</name>
<protein>
    <recommendedName>
        <fullName evidence="12">ABC protein, subfamily ABCH</fullName>
    </recommendedName>
</protein>
<accession>A0A8J2WHY2</accession>
<dbReference type="InterPro" id="IPR047817">
    <property type="entry name" value="ABC2_TM_bact-type"/>
</dbReference>
<dbReference type="SUPFAM" id="SSF52540">
    <property type="entry name" value="P-loop containing nucleoside triphosphate hydrolases"/>
    <property type="match status" value="1"/>
</dbReference>
<evidence type="ECO:0000259" key="8">
    <source>
        <dbReference type="PROSITE" id="PS50893"/>
    </source>
</evidence>
<dbReference type="CDD" id="cd03230">
    <property type="entry name" value="ABC_DR_subfamily_A"/>
    <property type="match status" value="1"/>
</dbReference>
<keyword evidence="11" id="KW-1185">Reference proteome</keyword>
<dbReference type="InterPro" id="IPR027417">
    <property type="entry name" value="P-loop_NTPase"/>
</dbReference>
<evidence type="ECO:0000259" key="9">
    <source>
        <dbReference type="PROSITE" id="PS51012"/>
    </source>
</evidence>
<dbReference type="PROSITE" id="PS51012">
    <property type="entry name" value="ABC_TM2"/>
    <property type="match status" value="1"/>
</dbReference>
<evidence type="ECO:0000256" key="2">
    <source>
        <dbReference type="ARBA" id="ARBA00022692"/>
    </source>
</evidence>
<feature type="transmembrane region" description="Helical" evidence="7">
    <location>
        <begin position="591"/>
        <end position="614"/>
    </location>
</feature>
<feature type="transmembrane region" description="Helical" evidence="7">
    <location>
        <begin position="395"/>
        <end position="416"/>
    </location>
</feature>
<dbReference type="Pfam" id="PF12698">
    <property type="entry name" value="ABC2_membrane_3"/>
    <property type="match status" value="1"/>
</dbReference>
<evidence type="ECO:0000313" key="11">
    <source>
        <dbReference type="Proteomes" id="UP000789390"/>
    </source>
</evidence>
<evidence type="ECO:0000256" key="5">
    <source>
        <dbReference type="ARBA" id="ARBA00022989"/>
    </source>
</evidence>
<comment type="caution">
    <text evidence="10">The sequence shown here is derived from an EMBL/GenBank/DDBJ whole genome shotgun (WGS) entry which is preliminary data.</text>
</comment>
<dbReference type="PROSITE" id="PS50893">
    <property type="entry name" value="ABC_TRANSPORTER_2"/>
    <property type="match status" value="1"/>
</dbReference>
<keyword evidence="2 7" id="KW-0812">Transmembrane</keyword>
<dbReference type="GO" id="GO:0016020">
    <property type="term" value="C:membrane"/>
    <property type="evidence" value="ECO:0007669"/>
    <property type="project" value="UniProtKB-SubCell"/>
</dbReference>
<dbReference type="Gene3D" id="3.40.50.300">
    <property type="entry name" value="P-loop containing nucleotide triphosphate hydrolases"/>
    <property type="match status" value="1"/>
</dbReference>
<reference evidence="10" key="1">
    <citation type="submission" date="2021-11" db="EMBL/GenBank/DDBJ databases">
        <authorList>
            <person name="Schell T."/>
        </authorList>
    </citation>
    <scope>NUCLEOTIDE SEQUENCE</scope>
    <source>
        <strain evidence="10">M5</strain>
    </source>
</reference>
<feature type="transmembrane region" description="Helical" evidence="7">
    <location>
        <begin position="635"/>
        <end position="664"/>
    </location>
</feature>
<dbReference type="EMBL" id="CAKKLH010000076">
    <property type="protein sequence ID" value="CAH0102200.1"/>
    <property type="molecule type" value="Genomic_DNA"/>
</dbReference>
<evidence type="ECO:0000256" key="1">
    <source>
        <dbReference type="ARBA" id="ARBA00004141"/>
    </source>
</evidence>
<dbReference type="GO" id="GO:0140359">
    <property type="term" value="F:ABC-type transporter activity"/>
    <property type="evidence" value="ECO:0007669"/>
    <property type="project" value="InterPro"/>
</dbReference>
<dbReference type="GO" id="GO:0016887">
    <property type="term" value="F:ATP hydrolysis activity"/>
    <property type="evidence" value="ECO:0007669"/>
    <property type="project" value="InterPro"/>
</dbReference>
<dbReference type="InterPro" id="IPR017871">
    <property type="entry name" value="ABC_transporter-like_CS"/>
</dbReference>
<dbReference type="AlphaFoldDB" id="A0A8J2WHY2"/>
<feature type="transmembrane region" description="Helical" evidence="7">
    <location>
        <begin position="699"/>
        <end position="723"/>
    </location>
</feature>
<dbReference type="OrthoDB" id="10255969at2759"/>
<dbReference type="Pfam" id="PF00005">
    <property type="entry name" value="ABC_tran"/>
    <property type="match status" value="1"/>
</dbReference>
<keyword evidence="6 7" id="KW-0472">Membrane</keyword>
<organism evidence="10 11">
    <name type="scientific">Daphnia galeata</name>
    <dbReference type="NCBI Taxonomy" id="27404"/>
    <lineage>
        <taxon>Eukaryota</taxon>
        <taxon>Metazoa</taxon>
        <taxon>Ecdysozoa</taxon>
        <taxon>Arthropoda</taxon>
        <taxon>Crustacea</taxon>
        <taxon>Branchiopoda</taxon>
        <taxon>Diplostraca</taxon>
        <taxon>Cladocera</taxon>
        <taxon>Anomopoda</taxon>
        <taxon>Daphniidae</taxon>
        <taxon>Daphnia</taxon>
    </lineage>
</organism>
<evidence type="ECO:0000313" key="10">
    <source>
        <dbReference type="EMBL" id="CAH0102200.1"/>
    </source>
</evidence>
<evidence type="ECO:0000256" key="6">
    <source>
        <dbReference type="ARBA" id="ARBA00023136"/>
    </source>
</evidence>
<dbReference type="GO" id="GO:0005524">
    <property type="term" value="F:ATP binding"/>
    <property type="evidence" value="ECO:0007669"/>
    <property type="project" value="UniProtKB-KW"/>
</dbReference>
<dbReference type="PANTHER" id="PTHR43038:SF3">
    <property type="entry name" value="ABC TRANSPORTER G FAMILY MEMBER 20 ISOFORM X1"/>
    <property type="match status" value="1"/>
</dbReference>
<feature type="domain" description="ABC transporter" evidence="8">
    <location>
        <begin position="35"/>
        <end position="269"/>
    </location>
</feature>
<evidence type="ECO:0008006" key="12">
    <source>
        <dbReference type="Google" id="ProtNLM"/>
    </source>
</evidence>
<evidence type="ECO:0000256" key="4">
    <source>
        <dbReference type="ARBA" id="ARBA00022840"/>
    </source>
</evidence>
<comment type="subcellular location">
    <subcellularLocation>
        <location evidence="1">Membrane</location>
        <topology evidence="1">Multi-pass membrane protein</topology>
    </subcellularLocation>
</comment>
<dbReference type="Proteomes" id="UP000789390">
    <property type="component" value="Unassembled WGS sequence"/>
</dbReference>
<feature type="domain" description="ABC transmembrane type-2" evidence="9">
    <location>
        <begin position="558"/>
        <end position="787"/>
    </location>
</feature>
<keyword evidence="3" id="KW-0547">Nucleotide-binding</keyword>
<feature type="transmembrane region" description="Helical" evidence="7">
    <location>
        <begin position="670"/>
        <end position="692"/>
    </location>
</feature>
<evidence type="ECO:0000256" key="3">
    <source>
        <dbReference type="ARBA" id="ARBA00022741"/>
    </source>
</evidence>
<dbReference type="PROSITE" id="PS00211">
    <property type="entry name" value="ABC_TRANSPORTER_1"/>
    <property type="match status" value="1"/>
</dbReference>